<reference evidence="3" key="1">
    <citation type="submission" date="2023-07" db="EMBL/GenBank/DDBJ databases">
        <title>A chromosome-level genome assembly of Lolium multiflorum.</title>
        <authorList>
            <person name="Chen Y."/>
            <person name="Copetti D."/>
            <person name="Kolliker R."/>
            <person name="Studer B."/>
        </authorList>
    </citation>
    <scope>NUCLEOTIDE SEQUENCE</scope>
    <source>
        <strain evidence="3">02402/16</strain>
        <tissue evidence="3">Leaf</tissue>
    </source>
</reference>
<organism evidence="3 4">
    <name type="scientific">Lolium multiflorum</name>
    <name type="common">Italian ryegrass</name>
    <name type="synonym">Lolium perenne subsp. multiflorum</name>
    <dbReference type="NCBI Taxonomy" id="4521"/>
    <lineage>
        <taxon>Eukaryota</taxon>
        <taxon>Viridiplantae</taxon>
        <taxon>Streptophyta</taxon>
        <taxon>Embryophyta</taxon>
        <taxon>Tracheophyta</taxon>
        <taxon>Spermatophyta</taxon>
        <taxon>Magnoliopsida</taxon>
        <taxon>Liliopsida</taxon>
        <taxon>Poales</taxon>
        <taxon>Poaceae</taxon>
        <taxon>BOP clade</taxon>
        <taxon>Pooideae</taxon>
        <taxon>Poodae</taxon>
        <taxon>Poeae</taxon>
        <taxon>Poeae Chloroplast Group 2 (Poeae type)</taxon>
        <taxon>Loliodinae</taxon>
        <taxon>Loliinae</taxon>
        <taxon>Lolium</taxon>
    </lineage>
</organism>
<accession>A0AAD8Q3A0</accession>
<comment type="caution">
    <text evidence="3">The sequence shown here is derived from an EMBL/GenBank/DDBJ whole genome shotgun (WGS) entry which is preliminary data.</text>
</comment>
<dbReference type="PANTHER" id="PTHR33322:SF23">
    <property type="entry name" value="OS06G0104400 PROTEIN"/>
    <property type="match status" value="1"/>
</dbReference>
<sequence>MGSSHRHLLRLLDDPFFPFPPSSSSCPFLPSPFAFPHHDLDTLDLDLFLPPHHTADPFFSPFPPSPFPSPHASLLHDLTDRVAALELALAARAPQPARRKYTYAATSPGGRKVKWTAEEKPRTGHRALKWEAELASPNDDGFDRKWKWEAKSKAGKAKTKWGTEIKGKGCLEPWSHAYTWEEDFSGSDDDDDDEQERYHRKPEKKKKEIKPAAKEDKKKTTKCVQIEEIPEDNTAGCDAIRKAFAMGNDKGKAKELSPQDAALLIQMNYRAHLAHRSQVLRCLRDLAVAKAKLKELRSLFYNLNYRRRCSHDHEERQRFSEKIIVLLLTVDALEGPDFMVRTAKKSMLEELEGMLEIVDPQPPDLGGKIWGLGFFFLQLCLRWSEHTSEERATVSDNKVVVAELLFMLRSYEAEPPLAGHGGEGEGRGFLRHVVELLLAGRGGEVEKLCWVLSPAERRSRFFSLALGMLSSWVVLPPPCGRGDRQEGGRPSACRSGDERHMGERAVLTMLEAFLRRQISSAGVVRRRYSWPRGPLRTSEDPAPGIIYFLQAEELKGKTFDLGVVIHPGDEPSGVVPDVATSDHGPRSSRRGGEEGPDCFLFYLSGFLFVKSFDSCAIVLKAKVLLVIVPTD</sequence>
<dbReference type="InterPro" id="IPR040400">
    <property type="entry name" value="BAG5/6/7/8"/>
</dbReference>
<feature type="compositionally biased region" description="Acidic residues" evidence="2">
    <location>
        <begin position="182"/>
        <end position="195"/>
    </location>
</feature>
<evidence type="ECO:0000256" key="2">
    <source>
        <dbReference type="SAM" id="MobiDB-lite"/>
    </source>
</evidence>
<keyword evidence="1" id="KW-0143">Chaperone</keyword>
<dbReference type="GO" id="GO:0009506">
    <property type="term" value="C:plasmodesma"/>
    <property type="evidence" value="ECO:0007669"/>
    <property type="project" value="TreeGrafter"/>
</dbReference>
<dbReference type="AlphaFoldDB" id="A0AAD8Q3A0"/>
<feature type="region of interest" description="Disordered" evidence="2">
    <location>
        <begin position="182"/>
        <end position="217"/>
    </location>
</feature>
<dbReference type="GO" id="GO:0006457">
    <property type="term" value="P:protein folding"/>
    <property type="evidence" value="ECO:0007669"/>
    <property type="project" value="TreeGrafter"/>
</dbReference>
<dbReference type="EMBL" id="JAUUTY010000684">
    <property type="protein sequence ID" value="KAK1595147.1"/>
    <property type="molecule type" value="Genomic_DNA"/>
</dbReference>
<proteinExistence type="predicted"/>
<feature type="compositionally biased region" description="Basic and acidic residues" evidence="2">
    <location>
        <begin position="205"/>
        <end position="217"/>
    </location>
</feature>
<dbReference type="PANTHER" id="PTHR33322">
    <property type="entry name" value="BAG DOMAIN CONTAINING PROTEIN, EXPRESSED"/>
    <property type="match status" value="1"/>
</dbReference>
<protein>
    <submittedName>
        <fullName evidence="3">Uncharacterized protein</fullName>
    </submittedName>
</protein>
<evidence type="ECO:0000313" key="3">
    <source>
        <dbReference type="EMBL" id="KAK1595147.1"/>
    </source>
</evidence>
<feature type="region of interest" description="Disordered" evidence="2">
    <location>
        <begin position="570"/>
        <end position="592"/>
    </location>
</feature>
<name>A0AAD8Q3A0_LOLMU</name>
<evidence type="ECO:0000256" key="1">
    <source>
        <dbReference type="ARBA" id="ARBA00023186"/>
    </source>
</evidence>
<gene>
    <name evidence="3" type="ORF">QYE76_017473</name>
</gene>
<dbReference type="Proteomes" id="UP001231189">
    <property type="component" value="Unassembled WGS sequence"/>
</dbReference>
<keyword evidence="4" id="KW-1185">Reference proteome</keyword>
<dbReference type="PROSITE" id="PS51257">
    <property type="entry name" value="PROKAR_LIPOPROTEIN"/>
    <property type="match status" value="1"/>
</dbReference>
<evidence type="ECO:0000313" key="4">
    <source>
        <dbReference type="Proteomes" id="UP001231189"/>
    </source>
</evidence>